<dbReference type="EMBL" id="JBELPY010000005">
    <property type="protein sequence ID" value="MFL9834226.1"/>
    <property type="molecule type" value="Genomic_DNA"/>
</dbReference>
<organism evidence="1 2">
    <name type="scientific">Chryseobacterium terrae</name>
    <dbReference type="NCBI Taxonomy" id="3163299"/>
    <lineage>
        <taxon>Bacteria</taxon>
        <taxon>Pseudomonadati</taxon>
        <taxon>Bacteroidota</taxon>
        <taxon>Flavobacteriia</taxon>
        <taxon>Flavobacteriales</taxon>
        <taxon>Weeksellaceae</taxon>
        <taxon>Chryseobacterium group</taxon>
        <taxon>Chryseobacterium</taxon>
    </lineage>
</organism>
<accession>A0ABW8Y4E1</accession>
<reference evidence="1 2" key="1">
    <citation type="submission" date="2024-06" db="EMBL/GenBank/DDBJ databases">
        <authorList>
            <person name="Kaempfer P."/>
            <person name="Viver T."/>
        </authorList>
    </citation>
    <scope>NUCLEOTIDE SEQUENCE [LARGE SCALE GENOMIC DNA]</scope>
    <source>
        <strain evidence="1 2">ST-37</strain>
    </source>
</reference>
<name>A0ABW8Y4E1_9FLAO</name>
<proteinExistence type="predicted"/>
<dbReference type="RefSeq" id="WP_408089856.1">
    <property type="nucleotide sequence ID" value="NZ_JBELPY010000005.1"/>
</dbReference>
<keyword evidence="2" id="KW-1185">Reference proteome</keyword>
<dbReference type="InterPro" id="IPR058093">
    <property type="entry name" value="LA_2272-like"/>
</dbReference>
<evidence type="ECO:0000313" key="2">
    <source>
        <dbReference type="Proteomes" id="UP001629058"/>
    </source>
</evidence>
<protein>
    <submittedName>
        <fullName evidence="1">Uncharacterized protein</fullName>
    </submittedName>
</protein>
<sequence length="216" mass="24015">MKKQLFLATTILISGLMHSQDSLSHKNEKAKVFGVSPSKKTKNVNGVLLKYYDEIDNEIKPKKVNGLGLGFNGLGVFFPVLLLVNIGSIDSWEINNRDLESLPKKMNTINGMQLSIINMEPTVTNGFELSFSSNISAPSVINGVSVSPLYNFHHTTNGVTVSTFANISKKCRGLQVALINVCNEDSKGLQIGFWNENEKRKLPLINWNFKKKKEKS</sequence>
<gene>
    <name evidence="1" type="ORF">ABS765_09330</name>
</gene>
<dbReference type="NCBIfam" id="NF047436">
    <property type="entry name" value="LA_2272_repeat"/>
    <property type="match status" value="1"/>
</dbReference>
<evidence type="ECO:0000313" key="1">
    <source>
        <dbReference type="EMBL" id="MFL9834226.1"/>
    </source>
</evidence>
<dbReference type="Proteomes" id="UP001629058">
    <property type="component" value="Unassembled WGS sequence"/>
</dbReference>
<comment type="caution">
    <text evidence="1">The sequence shown here is derived from an EMBL/GenBank/DDBJ whole genome shotgun (WGS) entry which is preliminary data.</text>
</comment>